<dbReference type="GeneID" id="100370970"/>
<protein>
    <submittedName>
        <fullName evidence="5">Disks large-associated protein 5-like</fullName>
    </submittedName>
</protein>
<feature type="compositionally biased region" description="Polar residues" evidence="3">
    <location>
        <begin position="321"/>
        <end position="331"/>
    </location>
</feature>
<evidence type="ECO:0000256" key="2">
    <source>
        <dbReference type="SAM" id="Coils"/>
    </source>
</evidence>
<feature type="compositionally biased region" description="Basic residues" evidence="3">
    <location>
        <begin position="304"/>
        <end position="314"/>
    </location>
</feature>
<gene>
    <name evidence="5" type="primary">LOC100370970</name>
</gene>
<accession>A0ABM0MIY9</accession>
<name>A0ABM0MIY9_SACKO</name>
<organism evidence="4 5">
    <name type="scientific">Saccoglossus kowalevskii</name>
    <name type="common">Acorn worm</name>
    <dbReference type="NCBI Taxonomy" id="10224"/>
    <lineage>
        <taxon>Eukaryota</taxon>
        <taxon>Metazoa</taxon>
        <taxon>Hemichordata</taxon>
        <taxon>Enteropneusta</taxon>
        <taxon>Harrimaniidae</taxon>
        <taxon>Saccoglossus</taxon>
    </lineage>
</organism>
<keyword evidence="4" id="KW-1185">Reference proteome</keyword>
<dbReference type="Pfam" id="PF03359">
    <property type="entry name" value="GKAP"/>
    <property type="match status" value="1"/>
</dbReference>
<dbReference type="RefSeq" id="XP_006819980.1">
    <property type="nucleotide sequence ID" value="XM_006819917.1"/>
</dbReference>
<sequence length="414" mass="46608">MTNLYCGLYYNVWMLGKTVKNVLESRETWNVRNKSLVFILSVVGNIRASIGKARLLIKERFSQFGGLIDDSEFHRGEKEVTCMDLQGFWDMIYMQVENVQDMFKDLEILQNNNWKEEEKIVVKPKPVKKVAKKAKPGLSEETKKRRAEAKEAAKKRLAEAKAKSAMLTKAKSSTPNTSVPEVVKTFEAGFFKIASPVKPPTRRVQAGTSAKTTMRLIKNVNASSPCSPVVELLRCNQMRKAKLSSTPNKQIQEKENEDFAKYLVPTMSEESSGNEPSIIDLNEQAEISMVTESTQQLEDLKIRSPRKSQKRTPVSRHFMDRNNTSNDSISTGFPGPCLGLNTPVQNGQMMNDNYLFTPMESTTNARASIDLIKFDSSDAVSDTSTFSPLEPQRQRRRSARIHSANPNPAIFSPL</sequence>
<feature type="coiled-coil region" evidence="2">
    <location>
        <begin position="143"/>
        <end position="170"/>
    </location>
</feature>
<dbReference type="PANTHER" id="PTHR12353">
    <property type="entry name" value="DISKS LARGE-ASSOCIATED PROTEIN DAP SAP90/PSD-95-ASSOCIATED PROTEIN"/>
    <property type="match status" value="1"/>
</dbReference>
<proteinExistence type="inferred from homology"/>
<dbReference type="PANTHER" id="PTHR12353:SF1">
    <property type="entry name" value="DISKS LARGE-ASSOCIATED PROTEIN 5"/>
    <property type="match status" value="1"/>
</dbReference>
<evidence type="ECO:0000256" key="3">
    <source>
        <dbReference type="SAM" id="MobiDB-lite"/>
    </source>
</evidence>
<reference evidence="5" key="1">
    <citation type="submission" date="2025-08" db="UniProtKB">
        <authorList>
            <consortium name="RefSeq"/>
        </authorList>
    </citation>
    <scope>IDENTIFICATION</scope>
    <source>
        <tissue evidence="5">Testes</tissue>
    </source>
</reference>
<feature type="region of interest" description="Disordered" evidence="3">
    <location>
        <begin position="304"/>
        <end position="334"/>
    </location>
</feature>
<feature type="region of interest" description="Disordered" evidence="3">
    <location>
        <begin position="377"/>
        <end position="414"/>
    </location>
</feature>
<evidence type="ECO:0000256" key="1">
    <source>
        <dbReference type="ARBA" id="ARBA00008839"/>
    </source>
</evidence>
<feature type="compositionally biased region" description="Polar residues" evidence="3">
    <location>
        <begin position="378"/>
        <end position="387"/>
    </location>
</feature>
<keyword evidence="2" id="KW-0175">Coiled coil</keyword>
<dbReference type="Proteomes" id="UP000694865">
    <property type="component" value="Unplaced"/>
</dbReference>
<evidence type="ECO:0000313" key="4">
    <source>
        <dbReference type="Proteomes" id="UP000694865"/>
    </source>
</evidence>
<dbReference type="InterPro" id="IPR005026">
    <property type="entry name" value="SAPAP"/>
</dbReference>
<evidence type="ECO:0000313" key="5">
    <source>
        <dbReference type="RefSeq" id="XP_006819980.1"/>
    </source>
</evidence>
<comment type="similarity">
    <text evidence="1">Belongs to the SAPAP family.</text>
</comment>